<dbReference type="EMBL" id="WNWS01003702">
    <property type="protein sequence ID" value="KAE9961100.1"/>
    <property type="molecule type" value="Genomic_DNA"/>
</dbReference>
<sequence length="84" mass="9197">MADMRTNLVVPRMIADNYRSQAADNAGIEASKWFAKGASKATKYIKAVVDELAEKDEQLIVATLLLAKLVGKGNRAINVEAKYK</sequence>
<feature type="non-terminal residue" evidence="1">
    <location>
        <position position="84"/>
    </location>
</feature>
<proteinExistence type="predicted"/>
<gene>
    <name evidence="1" type="ORF">EG328_006946</name>
</gene>
<organism evidence="1 2">
    <name type="scientific">Venturia inaequalis</name>
    <name type="common">Apple scab fungus</name>
    <dbReference type="NCBI Taxonomy" id="5025"/>
    <lineage>
        <taxon>Eukaryota</taxon>
        <taxon>Fungi</taxon>
        <taxon>Dikarya</taxon>
        <taxon>Ascomycota</taxon>
        <taxon>Pezizomycotina</taxon>
        <taxon>Dothideomycetes</taxon>
        <taxon>Pleosporomycetidae</taxon>
        <taxon>Venturiales</taxon>
        <taxon>Venturiaceae</taxon>
        <taxon>Venturia</taxon>
    </lineage>
</organism>
<evidence type="ECO:0000313" key="1">
    <source>
        <dbReference type="EMBL" id="KAE9961100.1"/>
    </source>
</evidence>
<protein>
    <submittedName>
        <fullName evidence="1">Uncharacterized protein</fullName>
    </submittedName>
</protein>
<accession>A0A8H3U0R8</accession>
<dbReference type="Proteomes" id="UP000447873">
    <property type="component" value="Unassembled WGS sequence"/>
</dbReference>
<name>A0A8H3U0R8_VENIN</name>
<evidence type="ECO:0000313" key="2">
    <source>
        <dbReference type="Proteomes" id="UP000447873"/>
    </source>
</evidence>
<comment type="caution">
    <text evidence="1">The sequence shown here is derived from an EMBL/GenBank/DDBJ whole genome shotgun (WGS) entry which is preliminary data.</text>
</comment>
<reference evidence="1 2" key="1">
    <citation type="submission" date="2018-12" db="EMBL/GenBank/DDBJ databases">
        <title>Venturia inaequalis Genome Resource.</title>
        <authorList>
            <person name="Lichtner F.J."/>
        </authorList>
    </citation>
    <scope>NUCLEOTIDE SEQUENCE [LARGE SCALE GENOMIC DNA]</scope>
    <source>
        <strain evidence="1 2">120213</strain>
    </source>
</reference>
<dbReference type="AlphaFoldDB" id="A0A8H3U0R8"/>